<reference evidence="1 2" key="1">
    <citation type="journal article" date="2020" name="Cell">
        <title>Large-Scale Comparative Analyses of Tick Genomes Elucidate Their Genetic Diversity and Vector Capacities.</title>
        <authorList>
            <consortium name="Tick Genome and Microbiome Consortium (TIGMIC)"/>
            <person name="Jia N."/>
            <person name="Wang J."/>
            <person name="Shi W."/>
            <person name="Du L."/>
            <person name="Sun Y."/>
            <person name="Zhan W."/>
            <person name="Jiang J.F."/>
            <person name="Wang Q."/>
            <person name="Zhang B."/>
            <person name="Ji P."/>
            <person name="Bell-Sakyi L."/>
            <person name="Cui X.M."/>
            <person name="Yuan T.T."/>
            <person name="Jiang B.G."/>
            <person name="Yang W.F."/>
            <person name="Lam T.T."/>
            <person name="Chang Q.C."/>
            <person name="Ding S.J."/>
            <person name="Wang X.J."/>
            <person name="Zhu J.G."/>
            <person name="Ruan X.D."/>
            <person name="Zhao L."/>
            <person name="Wei J.T."/>
            <person name="Ye R.Z."/>
            <person name="Que T.C."/>
            <person name="Du C.H."/>
            <person name="Zhou Y.H."/>
            <person name="Cheng J.X."/>
            <person name="Dai P.F."/>
            <person name="Guo W.B."/>
            <person name="Han X.H."/>
            <person name="Huang E.J."/>
            <person name="Li L.F."/>
            <person name="Wei W."/>
            <person name="Gao Y.C."/>
            <person name="Liu J.Z."/>
            <person name="Shao H.Z."/>
            <person name="Wang X."/>
            <person name="Wang C.C."/>
            <person name="Yang T.C."/>
            <person name="Huo Q.B."/>
            <person name="Li W."/>
            <person name="Chen H.Y."/>
            <person name="Chen S.E."/>
            <person name="Zhou L.G."/>
            <person name="Ni X.B."/>
            <person name="Tian J.H."/>
            <person name="Sheng Y."/>
            <person name="Liu T."/>
            <person name="Pan Y.S."/>
            <person name="Xia L.Y."/>
            <person name="Li J."/>
            <person name="Zhao F."/>
            <person name="Cao W.C."/>
        </authorList>
    </citation>
    <scope>NUCLEOTIDE SEQUENCE [LARGE SCALE GENOMIC DNA]</scope>
    <source>
        <strain evidence="1">Iper-2018</strain>
    </source>
</reference>
<proteinExistence type="predicted"/>
<organism evidence="1 2">
    <name type="scientific">Ixodes persulcatus</name>
    <name type="common">Taiga tick</name>
    <dbReference type="NCBI Taxonomy" id="34615"/>
    <lineage>
        <taxon>Eukaryota</taxon>
        <taxon>Metazoa</taxon>
        <taxon>Ecdysozoa</taxon>
        <taxon>Arthropoda</taxon>
        <taxon>Chelicerata</taxon>
        <taxon>Arachnida</taxon>
        <taxon>Acari</taxon>
        <taxon>Parasitiformes</taxon>
        <taxon>Ixodida</taxon>
        <taxon>Ixodoidea</taxon>
        <taxon>Ixodidae</taxon>
        <taxon>Ixodinae</taxon>
        <taxon>Ixodes</taxon>
    </lineage>
</organism>
<protein>
    <submittedName>
        <fullName evidence="1">Uncharacterized protein</fullName>
    </submittedName>
</protein>
<keyword evidence="2" id="KW-1185">Reference proteome</keyword>
<dbReference type="EMBL" id="JABSTQ010010735">
    <property type="protein sequence ID" value="KAG0418480.1"/>
    <property type="molecule type" value="Genomic_DNA"/>
</dbReference>
<dbReference type="Proteomes" id="UP000805193">
    <property type="component" value="Unassembled WGS sequence"/>
</dbReference>
<evidence type="ECO:0000313" key="2">
    <source>
        <dbReference type="Proteomes" id="UP000805193"/>
    </source>
</evidence>
<comment type="caution">
    <text evidence="1">The sequence shown here is derived from an EMBL/GenBank/DDBJ whole genome shotgun (WGS) entry which is preliminary data.</text>
</comment>
<evidence type="ECO:0000313" key="1">
    <source>
        <dbReference type="EMBL" id="KAG0418480.1"/>
    </source>
</evidence>
<accession>A0AC60PEN9</accession>
<sequence>MAAQYTCLSCQVIFANAQLQRSHYKCDWHRYNLKRKVAALPPVTAEEFQRRVLALSASETTPDCSYCQECGKQFATRKSYENHAKSKKHQEAVLKFHARDHGPETAKSPPLPTDGKINGDDGSDDDGDDSDWESVDEEQDRIPPNCCLFCDHQSTNCESNVEHMTTAHSFFIPDAEYLVDLEGLLTYLGYKVGVGKACLWCRHQRSYGTLRAVQQHMADRGHCKMDQDGIDGLMEYADFYDYSPSYPDPSTDPDEEVDVPVLEGDGWQLVLPSGAVVGHRSLARYYRQNLPAEASSRNRESANKLLSHYRALGWTGCTSREDASRKAKDIRYMRALQAKQAVQLSVKANKFQKHFRQQVLF</sequence>
<gene>
    <name evidence="1" type="ORF">HPB47_004828</name>
</gene>
<name>A0AC60PEN9_IXOPE</name>